<organism evidence="1 2">
    <name type="scientific">Mesonia oceanica</name>
    <dbReference type="NCBI Taxonomy" id="2687242"/>
    <lineage>
        <taxon>Bacteria</taxon>
        <taxon>Pseudomonadati</taxon>
        <taxon>Bacteroidota</taxon>
        <taxon>Flavobacteriia</taxon>
        <taxon>Flavobacteriales</taxon>
        <taxon>Flavobacteriaceae</taxon>
        <taxon>Mesonia</taxon>
    </lineage>
</organism>
<evidence type="ECO:0000313" key="2">
    <source>
        <dbReference type="Proteomes" id="UP000356253"/>
    </source>
</evidence>
<dbReference type="Proteomes" id="UP000356253">
    <property type="component" value="Unassembled WGS sequence"/>
</dbReference>
<evidence type="ECO:0000313" key="1">
    <source>
        <dbReference type="EMBL" id="VVU99876.1"/>
    </source>
</evidence>
<gene>
    <name evidence="1" type="ORF">FVB9532_01137</name>
</gene>
<keyword evidence="2" id="KW-1185">Reference proteome</keyword>
<name>A0AC61Y5V5_9FLAO</name>
<proteinExistence type="predicted"/>
<sequence length="188" mass="22457">MLKLNFMKFKFFVFIFLLGFFSYAQEWENPNIFVTNNQIIKVDLYSGQAVSLSQFDGYMKPERKQFSIPQGNVFGEDDDREINMMALAQTKEWQRKRGIVDMQFPARQLQQINGQVQVFYNTQANFKYRTDFNLDYYGQGTPDGGIRNEVYQDMTQPTINPYYLNNPYYPYRRNSRRNSGNFNFYISR</sequence>
<reference evidence="1" key="1">
    <citation type="submission" date="2019-09" db="EMBL/GenBank/DDBJ databases">
        <authorList>
            <person name="Rodrigo-Torres L."/>
            <person name="Arahal R. D."/>
            <person name="Lucena T."/>
        </authorList>
    </citation>
    <scope>NUCLEOTIDE SEQUENCE</scope>
    <source>
        <strain evidence="1">ISS653</strain>
    </source>
</reference>
<protein>
    <submittedName>
        <fullName evidence="1">Uncharacterized protein</fullName>
    </submittedName>
</protein>
<comment type="caution">
    <text evidence="1">The sequence shown here is derived from an EMBL/GenBank/DDBJ whole genome shotgun (WGS) entry which is preliminary data.</text>
</comment>
<accession>A0AC61Y5V5</accession>
<dbReference type="EMBL" id="CABVMM010000004">
    <property type="protein sequence ID" value="VVU99876.1"/>
    <property type="molecule type" value="Genomic_DNA"/>
</dbReference>